<dbReference type="GO" id="GO:0005730">
    <property type="term" value="C:nucleolus"/>
    <property type="evidence" value="ECO:0007669"/>
    <property type="project" value="UniProtKB-SubCell"/>
</dbReference>
<gene>
    <name evidence="8" type="ORF">FCC1311_019272</name>
</gene>
<protein>
    <recommendedName>
        <fullName evidence="5">Nucleolar GTP-binding protein 2</fullName>
    </recommendedName>
</protein>
<dbReference type="InterPro" id="IPR050755">
    <property type="entry name" value="TRAFAC_YlqF/YawG_RiboMat"/>
</dbReference>
<feature type="region of interest" description="Disordered" evidence="6">
    <location>
        <begin position="549"/>
        <end position="665"/>
    </location>
</feature>
<feature type="region of interest" description="Disordered" evidence="6">
    <location>
        <begin position="463"/>
        <end position="520"/>
    </location>
</feature>
<dbReference type="InterPro" id="IPR012971">
    <property type="entry name" value="NOG2_N_dom"/>
</dbReference>
<dbReference type="CDD" id="cd01858">
    <property type="entry name" value="NGP_1"/>
    <property type="match status" value="1"/>
</dbReference>
<evidence type="ECO:0000313" key="9">
    <source>
        <dbReference type="Proteomes" id="UP000241890"/>
    </source>
</evidence>
<evidence type="ECO:0000256" key="5">
    <source>
        <dbReference type="RuleBase" id="RU364023"/>
    </source>
</evidence>
<evidence type="ECO:0000256" key="2">
    <source>
        <dbReference type="ARBA" id="ARBA00022741"/>
    </source>
</evidence>
<dbReference type="Gene3D" id="1.10.1580.10">
    <property type="match status" value="1"/>
</dbReference>
<dbReference type="Gene3D" id="3.40.50.300">
    <property type="entry name" value="P-loop containing nucleotide triphosphate hydrolases"/>
    <property type="match status" value="1"/>
</dbReference>
<feature type="compositionally biased region" description="Acidic residues" evidence="6">
    <location>
        <begin position="470"/>
        <end position="479"/>
    </location>
</feature>
<feature type="region of interest" description="Disordered" evidence="6">
    <location>
        <begin position="1"/>
        <end position="32"/>
    </location>
</feature>
<dbReference type="InParanoid" id="A0A2R5G7E1"/>
<dbReference type="InterPro" id="IPR006073">
    <property type="entry name" value="GTP-bd"/>
</dbReference>
<organism evidence="8 9">
    <name type="scientific">Hondaea fermentalgiana</name>
    <dbReference type="NCBI Taxonomy" id="2315210"/>
    <lineage>
        <taxon>Eukaryota</taxon>
        <taxon>Sar</taxon>
        <taxon>Stramenopiles</taxon>
        <taxon>Bigyra</taxon>
        <taxon>Labyrinthulomycetes</taxon>
        <taxon>Thraustochytrida</taxon>
        <taxon>Thraustochytriidae</taxon>
        <taxon>Hondaea</taxon>
    </lineage>
</organism>
<dbReference type="InterPro" id="IPR030378">
    <property type="entry name" value="G_CP_dom"/>
</dbReference>
<name>A0A2R5G7E1_9STRA</name>
<dbReference type="GO" id="GO:0005525">
    <property type="term" value="F:GTP binding"/>
    <property type="evidence" value="ECO:0007669"/>
    <property type="project" value="UniProtKB-KW"/>
</dbReference>
<proteinExistence type="inferred from homology"/>
<comment type="subcellular location">
    <subcellularLocation>
        <location evidence="1 5">Nucleus</location>
        <location evidence="1 5">Nucleolus</location>
    </subcellularLocation>
</comment>
<dbReference type="PANTHER" id="PTHR11089">
    <property type="entry name" value="GTP-BINDING PROTEIN-RELATED"/>
    <property type="match status" value="1"/>
</dbReference>
<dbReference type="SUPFAM" id="SSF52540">
    <property type="entry name" value="P-loop containing nucleoside triphosphate hydrolases"/>
    <property type="match status" value="1"/>
</dbReference>
<evidence type="ECO:0000256" key="4">
    <source>
        <dbReference type="ARBA" id="ARBA00023242"/>
    </source>
</evidence>
<comment type="similarity">
    <text evidence="5">Belongs to the TRAFAC class YlqF/YawG GTPase family. NOG2 subfamily.</text>
</comment>
<dbReference type="PRINTS" id="PR00326">
    <property type="entry name" value="GTP1OBG"/>
</dbReference>
<comment type="function">
    <text evidence="5">GTPase that associates with pre-60S ribosomal subunits in the nucleolus and is required for their nuclear export and maturation.</text>
</comment>
<feature type="compositionally biased region" description="Acidic residues" evidence="6">
    <location>
        <begin position="549"/>
        <end position="587"/>
    </location>
</feature>
<dbReference type="FunFam" id="3.40.50.300:FF:000559">
    <property type="entry name" value="Nuclear/nucleolar GTPase 2"/>
    <property type="match status" value="1"/>
</dbReference>
<keyword evidence="4 5" id="KW-0539">Nucleus</keyword>
<accession>A0A2R5G7E1</accession>
<dbReference type="OrthoDB" id="444945at2759"/>
<dbReference type="Pfam" id="PF01926">
    <property type="entry name" value="MMR_HSR1"/>
    <property type="match status" value="1"/>
</dbReference>
<feature type="domain" description="CP-type G" evidence="7">
    <location>
        <begin position="211"/>
        <end position="372"/>
    </location>
</feature>
<dbReference type="AlphaFoldDB" id="A0A2R5G7E1"/>
<sequence length="665" mass="74908">MPHVRRHGGKSQSSSNPDRKDNGKGNMRSKATIKRLNMYKSGAPIRNRQGKIVGGEFMSNNRTGNRPMEKMSRIAPNRRWFGNTRVVGQKELEAFREQMAEKVADPYTVVLNQRRLPMSLLTDSKKEARMHLLSSESYESVFGPKRQRKRAKLSASSLDGLAQQAQKKSATFEAAEEEAIERNGGEPLDSRGGTISLREKVFEKGQSKRIWQELYKVLDCSDVVIQVLDVRDPMGTRSKRVEEYLRKEKSHKHLIFVLNKVDLVPTWVTRRWVRLLSEEYPTLAFHANMTKPFGKGALIQLLRQFALLHPEKKQISVGFIGYPNAGKSSIINTLRSKKVCKVAPIPGETKIWQYITLFKRVFLIDCPGVVYPNDDSEAEVVFKGVVRAERLESPDDYVPFLLDRVQPEYVRRTYGIDSWVDAEDFLSQLAFKRGRLLKKGEPDIRSVAQRVIYDLQRGRIPYFVPPASSGDDDDGELDEAAAQKQDAAAARAQRAAKAKKAASSQDEGDDDDNEDEEDADNNKNLKRLEVPMQNFALLPQKQFGLLTEEDNEEEAEADDDQVEEDDGEGIDEDEDLDDEEADADDEEKNGSDEGAPSESKTPKGKSGKSKAASSSNSKKRRRNGNNRNINVSKNVKKSRMNAAMSAIKNQKKPKASVGGWDDLDK</sequence>
<dbReference type="FunCoup" id="A0A2R5G7E1">
    <property type="interactions" value="152"/>
</dbReference>
<keyword evidence="3 5" id="KW-0342">GTP-binding</keyword>
<dbReference type="InterPro" id="IPR024929">
    <property type="entry name" value="GNL2_CP_dom"/>
</dbReference>
<dbReference type="Pfam" id="PF08153">
    <property type="entry name" value="NGP1NT"/>
    <property type="match status" value="1"/>
</dbReference>
<dbReference type="EMBL" id="BEYU01000014">
    <property type="protein sequence ID" value="GBG25708.1"/>
    <property type="molecule type" value="Genomic_DNA"/>
</dbReference>
<dbReference type="InterPro" id="IPR027417">
    <property type="entry name" value="P-loop_NTPase"/>
</dbReference>
<reference evidence="8 9" key="1">
    <citation type="submission" date="2017-12" db="EMBL/GenBank/DDBJ databases">
        <title>Sequencing, de novo assembly and annotation of complete genome of a new Thraustochytrid species, strain FCC1311.</title>
        <authorList>
            <person name="Sedici K."/>
            <person name="Godart F."/>
            <person name="Aiese Cigliano R."/>
            <person name="Sanseverino W."/>
            <person name="Barakat M."/>
            <person name="Ortet P."/>
            <person name="Marechal E."/>
            <person name="Cagnac O."/>
            <person name="Amato A."/>
        </authorList>
    </citation>
    <scope>NUCLEOTIDE SEQUENCE [LARGE SCALE GENOMIC DNA]</scope>
</reference>
<comment type="caution">
    <text evidence="8">The sequence shown here is derived from an EMBL/GenBank/DDBJ whole genome shotgun (WGS) entry which is preliminary data.</text>
</comment>
<feature type="compositionally biased region" description="Low complexity" evidence="6">
    <location>
        <begin position="480"/>
        <end position="493"/>
    </location>
</feature>
<evidence type="ECO:0000256" key="6">
    <source>
        <dbReference type="SAM" id="MobiDB-lite"/>
    </source>
</evidence>
<evidence type="ECO:0000256" key="3">
    <source>
        <dbReference type="ARBA" id="ARBA00023134"/>
    </source>
</evidence>
<dbReference type="PANTHER" id="PTHR11089:SF9">
    <property type="entry name" value="NUCLEOLAR GTP-BINDING PROTEIN 2"/>
    <property type="match status" value="1"/>
</dbReference>
<feature type="compositionally biased region" description="Acidic residues" evidence="6">
    <location>
        <begin position="506"/>
        <end position="519"/>
    </location>
</feature>
<evidence type="ECO:0000313" key="8">
    <source>
        <dbReference type="EMBL" id="GBG25708.1"/>
    </source>
</evidence>
<evidence type="ECO:0000256" key="1">
    <source>
        <dbReference type="ARBA" id="ARBA00004604"/>
    </source>
</evidence>
<dbReference type="PROSITE" id="PS51721">
    <property type="entry name" value="G_CP"/>
    <property type="match status" value="1"/>
</dbReference>
<keyword evidence="2 5" id="KW-0547">Nucleotide-binding</keyword>
<evidence type="ECO:0000259" key="7">
    <source>
        <dbReference type="PROSITE" id="PS51721"/>
    </source>
</evidence>
<dbReference type="Proteomes" id="UP000241890">
    <property type="component" value="Unassembled WGS sequence"/>
</dbReference>
<keyword evidence="9" id="KW-1185">Reference proteome</keyword>
<dbReference type="InterPro" id="IPR023179">
    <property type="entry name" value="GTP-bd_ortho_bundle_sf"/>
</dbReference>